<evidence type="ECO:0000313" key="3">
    <source>
        <dbReference type="Proteomes" id="UP001360560"/>
    </source>
</evidence>
<keyword evidence="3" id="KW-1185">Reference proteome</keyword>
<reference evidence="2 3" key="1">
    <citation type="journal article" date="2023" name="Elife">
        <title>Identification of key yeast species and microbe-microbe interactions impacting larval growth of Drosophila in the wild.</title>
        <authorList>
            <person name="Mure A."/>
            <person name="Sugiura Y."/>
            <person name="Maeda R."/>
            <person name="Honda K."/>
            <person name="Sakurai N."/>
            <person name="Takahashi Y."/>
            <person name="Watada M."/>
            <person name="Katoh T."/>
            <person name="Gotoh A."/>
            <person name="Gotoh Y."/>
            <person name="Taniguchi I."/>
            <person name="Nakamura K."/>
            <person name="Hayashi T."/>
            <person name="Katayama T."/>
            <person name="Uemura T."/>
            <person name="Hattori Y."/>
        </authorList>
    </citation>
    <scope>NUCLEOTIDE SEQUENCE [LARGE SCALE GENOMIC DNA]</scope>
    <source>
        <strain evidence="2 3">SC-9</strain>
    </source>
</reference>
<dbReference type="EMBL" id="BTFZ01000001">
    <property type="protein sequence ID" value="GMM32717.1"/>
    <property type="molecule type" value="Genomic_DNA"/>
</dbReference>
<evidence type="ECO:0000256" key="1">
    <source>
        <dbReference type="SAM" id="MobiDB-lite"/>
    </source>
</evidence>
<name>A0AAV5QDJ9_9ASCO</name>
<dbReference type="RefSeq" id="XP_064849717.1">
    <property type="nucleotide sequence ID" value="XM_064993645.1"/>
</dbReference>
<proteinExistence type="predicted"/>
<feature type="region of interest" description="Disordered" evidence="1">
    <location>
        <begin position="1"/>
        <end position="124"/>
    </location>
</feature>
<organism evidence="2 3">
    <name type="scientific">Saccharomycopsis crataegensis</name>
    <dbReference type="NCBI Taxonomy" id="43959"/>
    <lineage>
        <taxon>Eukaryota</taxon>
        <taxon>Fungi</taxon>
        <taxon>Dikarya</taxon>
        <taxon>Ascomycota</taxon>
        <taxon>Saccharomycotina</taxon>
        <taxon>Saccharomycetes</taxon>
        <taxon>Saccharomycopsidaceae</taxon>
        <taxon>Saccharomycopsis</taxon>
    </lineage>
</organism>
<dbReference type="Proteomes" id="UP001360560">
    <property type="component" value="Unassembled WGS sequence"/>
</dbReference>
<protein>
    <submittedName>
        <fullName evidence="2">Uncharacterized protein</fullName>
    </submittedName>
</protein>
<dbReference type="GeneID" id="90070696"/>
<sequence length="124" mass="13232">MWNDTNKGNSGGSESHDKAPQSSNSNGASQSMSSEAPPPPPYSVQDPMLPHNPPEANPNANVTGPTIIPGNPQPMAYANAPIQYHVKQNQSKKRSKYPGKVNASYGQAYGNLQDQINSGRYKGP</sequence>
<feature type="compositionally biased region" description="Low complexity" evidence="1">
    <location>
        <begin position="21"/>
        <end position="34"/>
    </location>
</feature>
<dbReference type="AlphaFoldDB" id="A0AAV5QDJ9"/>
<accession>A0AAV5QDJ9</accession>
<comment type="caution">
    <text evidence="2">The sequence shown here is derived from an EMBL/GenBank/DDBJ whole genome shotgun (WGS) entry which is preliminary data.</text>
</comment>
<gene>
    <name evidence="2" type="ORF">DASC09_000420</name>
</gene>
<evidence type="ECO:0000313" key="2">
    <source>
        <dbReference type="EMBL" id="GMM32717.1"/>
    </source>
</evidence>